<accession>A0A0Q0DWA5</accession>
<dbReference type="InterPro" id="IPR001680">
    <property type="entry name" value="WD40_rpt"/>
</dbReference>
<keyword evidence="1 3" id="KW-0853">WD repeat</keyword>
<feature type="repeat" description="WD" evidence="3">
    <location>
        <begin position="82"/>
        <end position="114"/>
    </location>
</feature>
<dbReference type="InterPro" id="IPR019775">
    <property type="entry name" value="WD40_repeat_CS"/>
</dbReference>
<comment type="caution">
    <text evidence="4">The sequence shown here is derived from an EMBL/GenBank/DDBJ whole genome shotgun (WGS) entry which is preliminary data.</text>
</comment>
<dbReference type="SUPFAM" id="SSF50978">
    <property type="entry name" value="WD40 repeat-like"/>
    <property type="match status" value="1"/>
</dbReference>
<dbReference type="EMBL" id="LJRF01000185">
    <property type="protein sequence ID" value="KPY43677.1"/>
    <property type="molecule type" value="Genomic_DNA"/>
</dbReference>
<dbReference type="Pfam" id="PF00400">
    <property type="entry name" value="WD40"/>
    <property type="match status" value="5"/>
</dbReference>
<dbReference type="PROSITE" id="PS00678">
    <property type="entry name" value="WD_REPEATS_1"/>
    <property type="match status" value="1"/>
</dbReference>
<keyword evidence="2" id="KW-0677">Repeat</keyword>
<organism evidence="4 5">
    <name type="scientific">Pseudomonas syringae pv. ribicola</name>
    <dbReference type="NCBI Taxonomy" id="55398"/>
    <lineage>
        <taxon>Bacteria</taxon>
        <taxon>Pseudomonadati</taxon>
        <taxon>Pseudomonadota</taxon>
        <taxon>Gammaproteobacteria</taxon>
        <taxon>Pseudomonadales</taxon>
        <taxon>Pseudomonadaceae</taxon>
        <taxon>Pseudomonas</taxon>
    </lineage>
</organism>
<reference evidence="4 5" key="1">
    <citation type="submission" date="2015-09" db="EMBL/GenBank/DDBJ databases">
        <title>Genome announcement of multiple Pseudomonas syringae strains.</title>
        <authorList>
            <person name="Thakur S."/>
            <person name="Wang P.W."/>
            <person name="Gong Y."/>
            <person name="Weir B.S."/>
            <person name="Guttman D.S."/>
        </authorList>
    </citation>
    <scope>NUCLEOTIDE SEQUENCE [LARGE SCALE GENOMIC DNA]</scope>
    <source>
        <strain evidence="4 5">ICMP3882</strain>
    </source>
</reference>
<evidence type="ECO:0008006" key="6">
    <source>
        <dbReference type="Google" id="ProtNLM"/>
    </source>
</evidence>
<dbReference type="SMART" id="SM00320">
    <property type="entry name" value="WD40"/>
    <property type="match status" value="6"/>
</dbReference>
<evidence type="ECO:0000313" key="5">
    <source>
        <dbReference type="Proteomes" id="UP000050554"/>
    </source>
</evidence>
<dbReference type="Proteomes" id="UP000050554">
    <property type="component" value="Unassembled WGS sequence"/>
</dbReference>
<dbReference type="InterPro" id="IPR015943">
    <property type="entry name" value="WD40/YVTN_repeat-like_dom_sf"/>
</dbReference>
<sequence>MRHFGPISGITAFNDIYVATAGYDNQVILWNAKTKTPIQRVLHDHLANQCAFNADGTLLVSASSDYTARVWEVPSLRLKAVLIGHEDDIEMAAFSPDGQTIATSSRDHTIRLFDTQGHTKHILRGHGADVISVCWSADGRTLVSSSDDGSIRRWNAGTGECIDIIDLGGVETDTVALSRDGIIFAGDDEGKISVITAQGTQLYPAHAAGIKRIVWDDAQRLLVSLSYDRCVMLWHLDEQNKLTTTAQTSLPSIIWPRSCTLLGTERIAFVTFGSSYATWNFVTQEWDLNGIEPAVSLNAVAVVENDIYSIGDAGILQINGQPSTHAGSLCNFLLPFGDSVLTGGQMGTVFDARTGEALYQHRSPLNCGTTFERNGQLHAAIGTYTGEALIFCLEAGKPRFVTAVSLHENAIKGIAADEGFLFSVCATAAAAFHRISDFGLERYLDKAHARISNGCTRIEDGFASIGRDLKLRLWRDGQDEVFDTPHDHSIKCIAISQDRQHIATGSYGGTVAIFDVAKRHWVMVQKPTASGISCLSQNADGTGFLASAYDGRIYPIQVRTGTQARP</sequence>
<dbReference type="PROSITE" id="PS50294">
    <property type="entry name" value="WD_REPEATS_REGION"/>
    <property type="match status" value="3"/>
</dbReference>
<dbReference type="PANTHER" id="PTHR19848:SF8">
    <property type="entry name" value="F-BOX AND WD REPEAT DOMAIN CONTAINING 7"/>
    <property type="match status" value="1"/>
</dbReference>
<dbReference type="InterPro" id="IPR020472">
    <property type="entry name" value="WD40_PAC1"/>
</dbReference>
<name>A0A0Q0DWA5_PSESI</name>
<dbReference type="InterPro" id="IPR036322">
    <property type="entry name" value="WD40_repeat_dom_sf"/>
</dbReference>
<dbReference type="AlphaFoldDB" id="A0A0Q0DWA5"/>
<proteinExistence type="predicted"/>
<protein>
    <recommendedName>
        <fullName evidence="6">WD repeat-containing protein</fullName>
    </recommendedName>
</protein>
<gene>
    <name evidence="4" type="ORF">ALO47_02644</name>
</gene>
<dbReference type="CDD" id="cd00200">
    <property type="entry name" value="WD40"/>
    <property type="match status" value="1"/>
</dbReference>
<dbReference type="PATRIC" id="fig|55398.3.peg.3349"/>
<feature type="repeat" description="WD" evidence="3">
    <location>
        <begin position="123"/>
        <end position="164"/>
    </location>
</feature>
<evidence type="ECO:0000256" key="1">
    <source>
        <dbReference type="ARBA" id="ARBA00022574"/>
    </source>
</evidence>
<dbReference type="PROSITE" id="PS50082">
    <property type="entry name" value="WD_REPEATS_2"/>
    <property type="match status" value="4"/>
</dbReference>
<dbReference type="Gene3D" id="2.130.10.10">
    <property type="entry name" value="YVTN repeat-like/Quinoprotein amine dehydrogenase"/>
    <property type="match status" value="4"/>
</dbReference>
<evidence type="ECO:0000256" key="2">
    <source>
        <dbReference type="ARBA" id="ARBA00022737"/>
    </source>
</evidence>
<dbReference type="RefSeq" id="WP_004882403.1">
    <property type="nucleotide sequence ID" value="NZ_LJRF01000185.1"/>
</dbReference>
<feature type="repeat" description="WD" evidence="3">
    <location>
        <begin position="203"/>
        <end position="244"/>
    </location>
</feature>
<dbReference type="PRINTS" id="PR00320">
    <property type="entry name" value="GPROTEINBRPT"/>
</dbReference>
<dbReference type="SUPFAM" id="SSF50998">
    <property type="entry name" value="Quinoprotein alcohol dehydrogenase-like"/>
    <property type="match status" value="1"/>
</dbReference>
<feature type="repeat" description="WD" evidence="3">
    <location>
        <begin position="40"/>
        <end position="81"/>
    </location>
</feature>
<evidence type="ECO:0000313" key="4">
    <source>
        <dbReference type="EMBL" id="KPY43677.1"/>
    </source>
</evidence>
<dbReference type="PANTHER" id="PTHR19848">
    <property type="entry name" value="WD40 REPEAT PROTEIN"/>
    <property type="match status" value="1"/>
</dbReference>
<dbReference type="InterPro" id="IPR011047">
    <property type="entry name" value="Quinoprotein_ADH-like_sf"/>
</dbReference>
<evidence type="ECO:0000256" key="3">
    <source>
        <dbReference type="PROSITE-ProRule" id="PRU00221"/>
    </source>
</evidence>